<comment type="subcellular location">
    <subcellularLocation>
        <location evidence="1">Mitochondrion outer membrane</location>
    </subcellularLocation>
</comment>
<evidence type="ECO:0000256" key="4">
    <source>
        <dbReference type="ARBA" id="ARBA00022927"/>
    </source>
</evidence>
<feature type="domain" description="Mitochondrial outer membrane transport complex Sam37/metaxin N-terminal" evidence="7">
    <location>
        <begin position="20"/>
        <end position="139"/>
    </location>
</feature>
<keyword evidence="2" id="KW-0813">Transport</keyword>
<organism evidence="9 10">
    <name type="scientific">Verruconis gallopava</name>
    <dbReference type="NCBI Taxonomy" id="253628"/>
    <lineage>
        <taxon>Eukaryota</taxon>
        <taxon>Fungi</taxon>
        <taxon>Dikarya</taxon>
        <taxon>Ascomycota</taxon>
        <taxon>Pezizomycotina</taxon>
        <taxon>Dothideomycetes</taxon>
        <taxon>Pleosporomycetidae</taxon>
        <taxon>Venturiales</taxon>
        <taxon>Sympoventuriaceae</taxon>
        <taxon>Verruconis</taxon>
    </lineage>
</organism>
<evidence type="ECO:0000259" key="8">
    <source>
        <dbReference type="Pfam" id="PF17171"/>
    </source>
</evidence>
<dbReference type="InParanoid" id="A0A0D2AKM8"/>
<evidence type="ECO:0000256" key="3">
    <source>
        <dbReference type="ARBA" id="ARBA00022787"/>
    </source>
</evidence>
<dbReference type="Pfam" id="PF17171">
    <property type="entry name" value="GST_C_6"/>
    <property type="match status" value="1"/>
</dbReference>
<dbReference type="GO" id="GO:0001401">
    <property type="term" value="C:SAM complex"/>
    <property type="evidence" value="ECO:0007669"/>
    <property type="project" value="InterPro"/>
</dbReference>
<dbReference type="Proteomes" id="UP000053259">
    <property type="component" value="Unassembled WGS sequence"/>
</dbReference>
<dbReference type="CDD" id="cd03193">
    <property type="entry name" value="GST_C_Metaxin"/>
    <property type="match status" value="1"/>
</dbReference>
<dbReference type="OrthoDB" id="5599269at2759"/>
<evidence type="ECO:0000313" key="10">
    <source>
        <dbReference type="Proteomes" id="UP000053259"/>
    </source>
</evidence>
<evidence type="ECO:0000256" key="1">
    <source>
        <dbReference type="ARBA" id="ARBA00004294"/>
    </source>
</evidence>
<proteinExistence type="predicted"/>
<keyword evidence="5" id="KW-0496">Mitochondrion</keyword>
<evidence type="ECO:0008006" key="11">
    <source>
        <dbReference type="Google" id="ProtNLM"/>
    </source>
</evidence>
<keyword evidence="6" id="KW-0472">Membrane</keyword>
<dbReference type="GeneID" id="27309966"/>
<evidence type="ECO:0000256" key="2">
    <source>
        <dbReference type="ARBA" id="ARBA00022448"/>
    </source>
</evidence>
<keyword evidence="4" id="KW-0653">Protein transport</keyword>
<dbReference type="RefSeq" id="XP_016216989.1">
    <property type="nucleotide sequence ID" value="XM_016354973.1"/>
</dbReference>
<evidence type="ECO:0000259" key="7">
    <source>
        <dbReference type="Pfam" id="PF10568"/>
    </source>
</evidence>
<dbReference type="GO" id="GO:0007005">
    <property type="term" value="P:mitochondrion organization"/>
    <property type="evidence" value="ECO:0007669"/>
    <property type="project" value="TreeGrafter"/>
</dbReference>
<evidence type="ECO:0000256" key="6">
    <source>
        <dbReference type="ARBA" id="ARBA00023136"/>
    </source>
</evidence>
<dbReference type="VEuPathDB" id="FungiDB:PV09_01993"/>
<name>A0A0D2AKM8_9PEZI</name>
<evidence type="ECO:0000313" key="9">
    <source>
        <dbReference type="EMBL" id="KIW07120.1"/>
    </source>
</evidence>
<sequence length="454" mass="50350">MMKLHIWGPLDDLPSIDAECMATLAYLLKFDESKDFNISPGFDPTSSPNGDFPVLEHNGNVYAGYKSISAYLSSRRSAPQSSDLQPDIEAWSAFIQLRGQPLLDLYLYVSSNNYWNSISPVFTSILPWYSNYIVPPARRAAAIARTKHLGIRSLDLDSVDENAARDDSRHAGQRTAANLPSGITNPEQLVMKQQSASWLRTQQHADTFQLFQLTTSFFGPLQDLLGDKNYLLSNDVPTSLDCFAVGYLALMRKAPVPQPWLADALRTRFPKLDEYIQRTYGEIFENPSCPWKSKLITFVSPTISRSVAALARAAIYRVLPSLRKTTTLDPLTQQGLSKDKDSISHSILSSLLAPTVLLPLGALTGLAFGIAKYLSTSDLQQGGNSFYAHERDFLTPTRLTDLGESGAILSALGQRIDLEKQYERERERTGGATLVEVDVEDVERKSGQDIVYTG</sequence>
<accession>A0A0D2AKM8</accession>
<dbReference type="InterPro" id="IPR050931">
    <property type="entry name" value="Mito_Protein_Transport_Metaxin"/>
</dbReference>
<protein>
    <recommendedName>
        <fullName evidence="11">Mitochondrial outer membrane transport complex Sam37/metaxin N-terminal domain-containing protein</fullName>
    </recommendedName>
</protein>
<dbReference type="InterPro" id="IPR019564">
    <property type="entry name" value="Sam37/metaxin_N"/>
</dbReference>
<dbReference type="STRING" id="253628.A0A0D2AKM8"/>
<evidence type="ECO:0000256" key="5">
    <source>
        <dbReference type="ARBA" id="ARBA00023128"/>
    </source>
</evidence>
<reference evidence="9 10" key="1">
    <citation type="submission" date="2015-01" db="EMBL/GenBank/DDBJ databases">
        <title>The Genome Sequence of Ochroconis gallopava CBS43764.</title>
        <authorList>
            <consortium name="The Broad Institute Genomics Platform"/>
            <person name="Cuomo C."/>
            <person name="de Hoog S."/>
            <person name="Gorbushina A."/>
            <person name="Stielow B."/>
            <person name="Teixiera M."/>
            <person name="Abouelleil A."/>
            <person name="Chapman S.B."/>
            <person name="Priest M."/>
            <person name="Young S.K."/>
            <person name="Wortman J."/>
            <person name="Nusbaum C."/>
            <person name="Birren B."/>
        </authorList>
    </citation>
    <scope>NUCLEOTIDE SEQUENCE [LARGE SCALE GENOMIC DNA]</scope>
    <source>
        <strain evidence="9 10">CBS 43764</strain>
    </source>
</reference>
<gene>
    <name evidence="9" type="ORF">PV09_01993</name>
</gene>
<dbReference type="PANTHER" id="PTHR12289:SF41">
    <property type="entry name" value="FAILED AXON CONNECTIONS-RELATED"/>
    <property type="match status" value="1"/>
</dbReference>
<dbReference type="InterPro" id="IPR033468">
    <property type="entry name" value="Metaxin_GST"/>
</dbReference>
<dbReference type="EMBL" id="KN847533">
    <property type="protein sequence ID" value="KIW07120.1"/>
    <property type="molecule type" value="Genomic_DNA"/>
</dbReference>
<dbReference type="GO" id="GO:0015031">
    <property type="term" value="P:protein transport"/>
    <property type="evidence" value="ECO:0007669"/>
    <property type="project" value="UniProtKB-KW"/>
</dbReference>
<keyword evidence="3" id="KW-1000">Mitochondrion outer membrane</keyword>
<dbReference type="Pfam" id="PF10568">
    <property type="entry name" value="Tom37"/>
    <property type="match status" value="1"/>
</dbReference>
<dbReference type="HOGENOM" id="CLU_032751_0_1_1"/>
<dbReference type="AlphaFoldDB" id="A0A0D2AKM8"/>
<feature type="domain" description="Metaxin glutathione S-transferase" evidence="8">
    <location>
        <begin position="221"/>
        <end position="278"/>
    </location>
</feature>
<dbReference type="PANTHER" id="PTHR12289">
    <property type="entry name" value="METAXIN RELATED"/>
    <property type="match status" value="1"/>
</dbReference>
<keyword evidence="10" id="KW-1185">Reference proteome</keyword>